<accession>A0AAP7BWE2</accession>
<comment type="caution">
    <text evidence="1">The sequence shown here is derived from an EMBL/GenBank/DDBJ whole genome shotgun (WGS) entry which is preliminary data.</text>
</comment>
<dbReference type="Proteomes" id="UP000481454">
    <property type="component" value="Unassembled WGS sequence"/>
</dbReference>
<sequence length="73" mass="8831">MNKRFFIEFIDVLGRRGKYGYFNDAQKLIDNFESIIKKQDIITVFINKEFCNINSKYIVSYRLEEEELLILKD</sequence>
<evidence type="ECO:0000313" key="2">
    <source>
        <dbReference type="Proteomes" id="UP000481454"/>
    </source>
</evidence>
<reference evidence="1 2" key="1">
    <citation type="submission" date="2020-02" db="EMBL/GenBank/DDBJ databases">
        <title>Genomic Insights into the Phylogeny and Genetic Plasticity of the Human and Animal Enteric Pathogen Clostridium perfringens.</title>
        <authorList>
            <person name="Feng Y."/>
            <person name="Hu Y."/>
        </authorList>
    </citation>
    <scope>NUCLEOTIDE SEQUENCE [LARGE SCALE GENOMIC DNA]</scope>
    <source>
        <strain evidence="1 2">CP-40</strain>
    </source>
</reference>
<proteinExistence type="predicted"/>
<dbReference type="RefSeq" id="WP_164801060.1">
    <property type="nucleotide sequence ID" value="NZ_JAALLZ010000006.1"/>
</dbReference>
<dbReference type="AlphaFoldDB" id="A0AAP7BWE2"/>
<organism evidence="1 2">
    <name type="scientific">Clostridium perfringens</name>
    <dbReference type="NCBI Taxonomy" id="1502"/>
    <lineage>
        <taxon>Bacteria</taxon>
        <taxon>Bacillati</taxon>
        <taxon>Bacillota</taxon>
        <taxon>Clostridia</taxon>
        <taxon>Eubacteriales</taxon>
        <taxon>Clostridiaceae</taxon>
        <taxon>Clostridium</taxon>
    </lineage>
</organism>
<name>A0AAP7BWE2_CLOPF</name>
<dbReference type="EMBL" id="JAALLZ010000006">
    <property type="protein sequence ID" value="NGU31130.1"/>
    <property type="molecule type" value="Genomic_DNA"/>
</dbReference>
<evidence type="ECO:0000313" key="1">
    <source>
        <dbReference type="EMBL" id="NGU31130.1"/>
    </source>
</evidence>
<gene>
    <name evidence="1" type="ORF">G6Z34_13645</name>
</gene>
<protein>
    <submittedName>
        <fullName evidence="1">Uncharacterized protein</fullName>
    </submittedName>
</protein>